<keyword evidence="3" id="KW-1185">Reference proteome</keyword>
<dbReference type="RefSeq" id="WP_170285261.1">
    <property type="nucleotide sequence ID" value="NZ_VIXA01000001.1"/>
</dbReference>
<evidence type="ECO:0000313" key="3">
    <source>
        <dbReference type="Proteomes" id="UP000319927"/>
    </source>
</evidence>
<keyword evidence="1" id="KW-0812">Transmembrane</keyword>
<sequence>MISLVVAALALLGGTTWLAMNQPVARNPVLNRRLTATGLLLCLITAVITLIAAVVTWR</sequence>
<accession>A0A561WT69</accession>
<keyword evidence="1" id="KW-0472">Membrane</keyword>
<evidence type="ECO:0000313" key="2">
    <source>
        <dbReference type="EMBL" id="TWG27034.1"/>
    </source>
</evidence>
<dbReference type="Proteomes" id="UP000319927">
    <property type="component" value="Unassembled WGS sequence"/>
</dbReference>
<name>A0A561WT69_9ACTN</name>
<evidence type="ECO:0000256" key="1">
    <source>
        <dbReference type="SAM" id="Phobius"/>
    </source>
</evidence>
<organism evidence="2 3">
    <name type="scientific">Micromonospora palomenae</name>
    <dbReference type="NCBI Taxonomy" id="1461247"/>
    <lineage>
        <taxon>Bacteria</taxon>
        <taxon>Bacillati</taxon>
        <taxon>Actinomycetota</taxon>
        <taxon>Actinomycetes</taxon>
        <taxon>Micromonosporales</taxon>
        <taxon>Micromonosporaceae</taxon>
        <taxon>Micromonospora</taxon>
    </lineage>
</organism>
<proteinExistence type="predicted"/>
<dbReference type="AlphaFoldDB" id="A0A561WT69"/>
<gene>
    <name evidence="2" type="ORF">FHX75_11169</name>
</gene>
<reference evidence="2 3" key="1">
    <citation type="submission" date="2019-06" db="EMBL/GenBank/DDBJ databases">
        <title>Sequencing the genomes of 1000 actinobacteria strains.</title>
        <authorList>
            <person name="Klenk H.-P."/>
        </authorList>
    </citation>
    <scope>NUCLEOTIDE SEQUENCE [LARGE SCALE GENOMIC DNA]</scope>
    <source>
        <strain evidence="2 3">DSM 102131</strain>
    </source>
</reference>
<dbReference type="EMBL" id="VIXA01000001">
    <property type="protein sequence ID" value="TWG27034.1"/>
    <property type="molecule type" value="Genomic_DNA"/>
</dbReference>
<keyword evidence="1" id="KW-1133">Transmembrane helix</keyword>
<feature type="transmembrane region" description="Helical" evidence="1">
    <location>
        <begin position="37"/>
        <end position="57"/>
    </location>
</feature>
<comment type="caution">
    <text evidence="2">The sequence shown here is derived from an EMBL/GenBank/DDBJ whole genome shotgun (WGS) entry which is preliminary data.</text>
</comment>
<protein>
    <submittedName>
        <fullName evidence="2">Uncharacterized protein</fullName>
    </submittedName>
</protein>